<dbReference type="STRING" id="1817864.A2Z21_02905"/>
<evidence type="ECO:0000256" key="2">
    <source>
        <dbReference type="ARBA" id="ARBA00023315"/>
    </source>
</evidence>
<dbReference type="PROSITE" id="PS51186">
    <property type="entry name" value="GNAT"/>
    <property type="match status" value="1"/>
</dbReference>
<dbReference type="Pfam" id="PF00583">
    <property type="entry name" value="Acetyltransf_1"/>
    <property type="match status" value="1"/>
</dbReference>
<dbReference type="Proteomes" id="UP000179157">
    <property type="component" value="Unassembled WGS sequence"/>
</dbReference>
<feature type="non-terminal residue" evidence="4">
    <location>
        <position position="1"/>
    </location>
</feature>
<dbReference type="InterPro" id="IPR016181">
    <property type="entry name" value="Acyl_CoA_acyltransferase"/>
</dbReference>
<comment type="caution">
    <text evidence="4">The sequence shown here is derived from an EMBL/GenBank/DDBJ whole genome shotgun (WGS) entry which is preliminary data.</text>
</comment>
<sequence>DIGVQFLAYAGDDPIGFATLFFTESCLSASRVGTLNDLYVVPEERGRGVGRVLMDHCIAHLRTKGLATMAWLTHPDNQTAQRLYDSYPARREAWVEYTLPL</sequence>
<keyword evidence="2" id="KW-0012">Acyltransferase</keyword>
<dbReference type="SUPFAM" id="SSF55729">
    <property type="entry name" value="Acyl-CoA N-acyltransferases (Nat)"/>
    <property type="match status" value="1"/>
</dbReference>
<evidence type="ECO:0000313" key="4">
    <source>
        <dbReference type="EMBL" id="OGF54963.1"/>
    </source>
</evidence>
<feature type="domain" description="N-acetyltransferase" evidence="3">
    <location>
        <begin position="1"/>
        <end position="101"/>
    </location>
</feature>
<dbReference type="Gene3D" id="3.40.630.30">
    <property type="match status" value="1"/>
</dbReference>
<dbReference type="CDD" id="cd04301">
    <property type="entry name" value="NAT_SF"/>
    <property type="match status" value="1"/>
</dbReference>
<keyword evidence="1" id="KW-0808">Transferase</keyword>
<dbReference type="PANTHER" id="PTHR43877">
    <property type="entry name" value="AMINOALKYLPHOSPHONATE N-ACETYLTRANSFERASE-RELATED-RELATED"/>
    <property type="match status" value="1"/>
</dbReference>
<organism evidence="4 5">
    <name type="scientific">Fraserbacteria sp. (strain RBG_16_55_9)</name>
    <dbReference type="NCBI Taxonomy" id="1817864"/>
    <lineage>
        <taxon>Bacteria</taxon>
        <taxon>Candidatus Fraseribacteriota</taxon>
    </lineage>
</organism>
<dbReference type="InterPro" id="IPR000182">
    <property type="entry name" value="GNAT_dom"/>
</dbReference>
<accession>A0A1F5UUY9</accession>
<proteinExistence type="predicted"/>
<evidence type="ECO:0000313" key="5">
    <source>
        <dbReference type="Proteomes" id="UP000179157"/>
    </source>
</evidence>
<protein>
    <recommendedName>
        <fullName evidence="3">N-acetyltransferase domain-containing protein</fullName>
    </recommendedName>
</protein>
<dbReference type="GO" id="GO:0016747">
    <property type="term" value="F:acyltransferase activity, transferring groups other than amino-acyl groups"/>
    <property type="evidence" value="ECO:0007669"/>
    <property type="project" value="InterPro"/>
</dbReference>
<dbReference type="EMBL" id="MFGX01000067">
    <property type="protein sequence ID" value="OGF54963.1"/>
    <property type="molecule type" value="Genomic_DNA"/>
</dbReference>
<gene>
    <name evidence="4" type="ORF">A2Z21_02905</name>
</gene>
<dbReference type="InterPro" id="IPR050832">
    <property type="entry name" value="Bact_Acetyltransf"/>
</dbReference>
<dbReference type="AlphaFoldDB" id="A0A1F5UUY9"/>
<evidence type="ECO:0000256" key="1">
    <source>
        <dbReference type="ARBA" id="ARBA00022679"/>
    </source>
</evidence>
<evidence type="ECO:0000259" key="3">
    <source>
        <dbReference type="PROSITE" id="PS51186"/>
    </source>
</evidence>
<reference evidence="4 5" key="1">
    <citation type="journal article" date="2016" name="Nat. Commun.">
        <title>Thousands of microbial genomes shed light on interconnected biogeochemical processes in an aquifer system.</title>
        <authorList>
            <person name="Anantharaman K."/>
            <person name="Brown C.T."/>
            <person name="Hug L.A."/>
            <person name="Sharon I."/>
            <person name="Castelle C.J."/>
            <person name="Probst A.J."/>
            <person name="Thomas B.C."/>
            <person name="Singh A."/>
            <person name="Wilkins M.J."/>
            <person name="Karaoz U."/>
            <person name="Brodie E.L."/>
            <person name="Williams K.H."/>
            <person name="Hubbard S.S."/>
            <person name="Banfield J.F."/>
        </authorList>
    </citation>
    <scope>NUCLEOTIDE SEQUENCE [LARGE SCALE GENOMIC DNA]</scope>
    <source>
        <strain evidence="5">RBG_16_55_9</strain>
    </source>
</reference>
<name>A0A1F5UUY9_FRAXR</name>